<protein>
    <submittedName>
        <fullName evidence="3">Putative Rhodanese-related sulfurtransferase</fullName>
    </submittedName>
</protein>
<name>E6QT08_9ZZZZ</name>
<dbReference type="AlphaFoldDB" id="E6QT08"/>
<dbReference type="SMART" id="SM00450">
    <property type="entry name" value="RHOD"/>
    <property type="match status" value="1"/>
</dbReference>
<comment type="caution">
    <text evidence="3">The sequence shown here is derived from an EMBL/GenBank/DDBJ whole genome shotgun (WGS) entry which is preliminary data.</text>
</comment>
<dbReference type="GO" id="GO:0002098">
    <property type="term" value="P:tRNA wobble uridine modification"/>
    <property type="evidence" value="ECO:0007669"/>
    <property type="project" value="InterPro"/>
</dbReference>
<dbReference type="PROSITE" id="PS50206">
    <property type="entry name" value="RHODANESE_3"/>
    <property type="match status" value="1"/>
</dbReference>
<organism evidence="3">
    <name type="scientific">mine drainage metagenome</name>
    <dbReference type="NCBI Taxonomy" id="410659"/>
    <lineage>
        <taxon>unclassified sequences</taxon>
        <taxon>metagenomes</taxon>
        <taxon>ecological metagenomes</taxon>
    </lineage>
</organism>
<accession>E6QT08</accession>
<dbReference type="PROSITE" id="PS00380">
    <property type="entry name" value="RHODANESE_1"/>
    <property type="match status" value="1"/>
</dbReference>
<gene>
    <name evidence="3" type="ORF">CARN7_1158</name>
</gene>
<dbReference type="PANTHER" id="PTHR30401">
    <property type="entry name" value="TRNA 2-SELENOURIDINE SYNTHASE"/>
    <property type="match status" value="1"/>
</dbReference>
<dbReference type="NCBIfam" id="TIGR03167">
    <property type="entry name" value="tRNA_sel_U_synt"/>
    <property type="match status" value="1"/>
</dbReference>
<dbReference type="InterPro" id="IPR036873">
    <property type="entry name" value="Rhodanese-like_dom_sf"/>
</dbReference>
<dbReference type="Pfam" id="PF00581">
    <property type="entry name" value="Rhodanese"/>
    <property type="match status" value="1"/>
</dbReference>
<dbReference type="InterPro" id="IPR001763">
    <property type="entry name" value="Rhodanese-like_dom"/>
</dbReference>
<keyword evidence="1" id="KW-0711">Selenium</keyword>
<dbReference type="InterPro" id="IPR058840">
    <property type="entry name" value="AAA_SelU"/>
</dbReference>
<evidence type="ECO:0000256" key="1">
    <source>
        <dbReference type="ARBA" id="ARBA00023266"/>
    </source>
</evidence>
<dbReference type="InterPro" id="IPR017582">
    <property type="entry name" value="SelU"/>
</dbReference>
<dbReference type="Pfam" id="PF26341">
    <property type="entry name" value="AAA_SelU"/>
    <property type="match status" value="1"/>
</dbReference>
<dbReference type="SUPFAM" id="SSF52821">
    <property type="entry name" value="Rhodanese/Cell cycle control phosphatase"/>
    <property type="match status" value="1"/>
</dbReference>
<dbReference type="InterPro" id="IPR001307">
    <property type="entry name" value="Thiosulphate_STrfase_CS"/>
</dbReference>
<sequence length="356" mass="40516">MTNPITLTYLSDFDEIIDVRTPDEFALDHVPGAQNFPVLSNLERAQVGTLYKQTSEFEAKKLGAALITRNIAEHLQQHFGNRPKTWRPLIYCWRGGMRSGAMQHILRQIGWRAEKLPGGYKAYRHAVFTDLETLPSRFDFKVICGLTGSGKSRLLTALAEQGAQVLDLEQLAQHRGSLLGNLPGCPQPAQKMFDSRVWWQLSRFNPAQPVFVEAESKKIGNLRVPESLILSMWQPGRCLRLQTEDALRVTLLKQEYAHFLAQPDKLLHQLNFLLDLYGRAQIDAWTANVLNGEWDELVLSLLQQHYDRSYEQSMRLHYPDYADSHSVRLRAIDETTLRALAMVILGKDAPPGQCIN</sequence>
<dbReference type="NCBIfam" id="NF008750">
    <property type="entry name" value="PRK11784.1-2"/>
    <property type="match status" value="1"/>
</dbReference>
<reference evidence="3" key="1">
    <citation type="submission" date="2009-10" db="EMBL/GenBank/DDBJ databases">
        <title>Diversity of trophic interactions inside an arsenic-rich microbial ecosystem.</title>
        <authorList>
            <person name="Bertin P.N."/>
            <person name="Heinrich-Salmeron A."/>
            <person name="Pelletier E."/>
            <person name="Goulhen-Chollet F."/>
            <person name="Arsene-Ploetze F."/>
            <person name="Gallien S."/>
            <person name="Calteau A."/>
            <person name="Vallenet D."/>
            <person name="Casiot C."/>
            <person name="Chane-Woon-Ming B."/>
            <person name="Giloteaux L."/>
            <person name="Barakat M."/>
            <person name="Bonnefoy V."/>
            <person name="Bruneel O."/>
            <person name="Chandler M."/>
            <person name="Cleiss J."/>
            <person name="Duran R."/>
            <person name="Elbaz-Poulichet F."/>
            <person name="Fonknechten N."/>
            <person name="Lauga B."/>
            <person name="Mornico D."/>
            <person name="Ortet P."/>
            <person name="Schaeffer C."/>
            <person name="Siguier P."/>
            <person name="Alexander Thil Smith A."/>
            <person name="Van Dorsselaer A."/>
            <person name="Weissenbach J."/>
            <person name="Medigue C."/>
            <person name="Le Paslier D."/>
        </authorList>
    </citation>
    <scope>NUCLEOTIDE SEQUENCE</scope>
</reference>
<dbReference type="GO" id="GO:0043828">
    <property type="term" value="F:tRNA 2-selenouridine synthase activity"/>
    <property type="evidence" value="ECO:0007669"/>
    <property type="project" value="InterPro"/>
</dbReference>
<proteinExistence type="predicted"/>
<dbReference type="NCBIfam" id="NF008752">
    <property type="entry name" value="PRK11784.1-4"/>
    <property type="match status" value="1"/>
</dbReference>
<dbReference type="PANTHER" id="PTHR30401:SF0">
    <property type="entry name" value="TRNA 2-SELENOURIDINE SYNTHASE"/>
    <property type="match status" value="1"/>
</dbReference>
<dbReference type="GO" id="GO:0004792">
    <property type="term" value="F:thiosulfate-cyanide sulfurtransferase activity"/>
    <property type="evidence" value="ECO:0007669"/>
    <property type="project" value="InterPro"/>
</dbReference>
<evidence type="ECO:0000313" key="3">
    <source>
        <dbReference type="EMBL" id="CBI10380.1"/>
    </source>
</evidence>
<evidence type="ECO:0000259" key="2">
    <source>
        <dbReference type="PROSITE" id="PS50206"/>
    </source>
</evidence>
<keyword evidence="3" id="KW-0808">Transferase</keyword>
<feature type="domain" description="Rhodanese" evidence="2">
    <location>
        <begin position="16"/>
        <end position="132"/>
    </location>
</feature>
<dbReference type="Gene3D" id="3.40.250.10">
    <property type="entry name" value="Rhodanese-like domain"/>
    <property type="match status" value="1"/>
</dbReference>
<dbReference type="EMBL" id="CABR01000082">
    <property type="protein sequence ID" value="CBI10380.1"/>
    <property type="molecule type" value="Genomic_DNA"/>
</dbReference>